<comment type="caution">
    <text evidence="4">The sequence shown here is derived from an EMBL/GenBank/DDBJ whole genome shotgun (WGS) entry which is preliminary data.</text>
</comment>
<dbReference type="Pfam" id="PF07999">
    <property type="entry name" value="RHSP"/>
    <property type="match status" value="1"/>
</dbReference>
<dbReference type="Proteomes" id="UP000000702">
    <property type="component" value="Unassembled WGS sequence"/>
</dbReference>
<accession>F9WB01</accession>
<sequence>MTRKRGRRTRDETEGEAVASVVQAPARGEVTTAADAVVRHAAVSHEYTVRPSGRWTLDSPVKEVLLEDCGGLSDMSLHDFLMKHFKKTFGVEDTSMRVFMGNPSFFLRDESLLTMVTESEPYREYVERYNREYELYKTMREGVDRLSAKGIYFLHQWESAAAANEVQDVDIHVKGKLNGAVVNAKRNEGAMRVGNAPSGLEIDGAYDAVFNASWSYVVRSDEYSGKWLGMGVLDVAPGEQPHLWSEAQADVPYDPKELWEGDEVPDVSGKLVMAVLSSQKGWPYGNFQRNEMPDTSTLTGYDAACDAYIRRENLRVWHIVKKWLGMWMESGRVVRPFIVIGTPGIGKSFATGSLLLYQLLHYPSDDLKVVAYFVEGKAYIFHRKERRVVYYTKQQAAVDEIEDMIRRGVKGYIIFDISENSVHIGDLPYAWGIVLISSPNVKKFHEFAKRRQNTLPIYMNCYEDAEFKAALVWESHWQVVNNRIRFEDVNIENDWKVLKERIDMVGPLPRYVLADDPAYEDRLKGVNNALGLLPSDDFEYYMRVLDNPHEWHEDGNTHKLVKLVRCKVDNELVCRNRVTSIYVQKEIHRKMLVASIKVSRLREILSGALEKCADLFEIAGLRAFIDKTTVDTLVKHLEHLPRGNEAKRESVLCQRGANGRVPTALSEFASDSPRQKLVTGRIYKPLAPNFPLVDGFFVVEGVGLKTIVLVQVTKAKEHHTRKTTVNAFREYMGKVFEDWENIEKAYTWELIYVQHVDSTAIKKRHNCSSSGDAANDTDLALWDRIHEYQVTLSADIATGLIDRGIGLLQAPTTSDT</sequence>
<feature type="domain" description="Retrotransposon hot spot protein,C-terminal" evidence="1">
    <location>
        <begin position="338"/>
        <end position="641"/>
    </location>
</feature>
<feature type="domain" description="DUF7578" evidence="3">
    <location>
        <begin position="72"/>
        <end position="131"/>
    </location>
</feature>
<dbReference type="EMBL" id="CAEQ01001509">
    <property type="protein sequence ID" value="CCD14427.1"/>
    <property type="molecule type" value="Genomic_DNA"/>
</dbReference>
<protein>
    <submittedName>
        <fullName evidence="4">WGS project CAEQ00000000 data, annotated contig 2041</fullName>
    </submittedName>
</protein>
<evidence type="ECO:0000259" key="3">
    <source>
        <dbReference type="Pfam" id="PF24466"/>
    </source>
</evidence>
<reference evidence="4 5" key="2">
    <citation type="journal article" date="2012" name="Proc. Natl. Acad. Sci. U.S.A.">
        <title>Antigenic diversity is generated by distinct evolutionary mechanisms in African trypanosome species.</title>
        <authorList>
            <person name="Jackson A.P."/>
            <person name="Berry A."/>
            <person name="Aslett M."/>
            <person name="Allison H.C."/>
            <person name="Burton P."/>
            <person name="Vavrova-Anderson J."/>
            <person name="Brown R."/>
            <person name="Browne H."/>
            <person name="Corton N."/>
            <person name="Hauser H."/>
            <person name="Gamble J."/>
            <person name="Gilderthorp R."/>
            <person name="Marcello L."/>
            <person name="McQuillan J."/>
            <person name="Otto T.D."/>
            <person name="Quail M.A."/>
            <person name="Sanders M.J."/>
            <person name="van Tonder A."/>
            <person name="Ginger M.L."/>
            <person name="Field M.C."/>
            <person name="Barry J.D."/>
            <person name="Hertz-Fowler C."/>
            <person name="Berriman M."/>
        </authorList>
    </citation>
    <scope>NUCLEOTIDE SEQUENCE [LARGE SCALE GENOMIC DNA]</scope>
    <source>
        <strain evidence="4 5">IL3000</strain>
    </source>
</reference>
<reference evidence="5" key="1">
    <citation type="submission" date="2011-07" db="EMBL/GenBank/DDBJ databases">
        <title>Divergent evolution of antigenic variation in African trypanosomes.</title>
        <authorList>
            <person name="Jackson A.P."/>
            <person name="Berry A."/>
            <person name="Allison H.C."/>
            <person name="Burton P."/>
            <person name="Anderson J."/>
            <person name="Aslett M."/>
            <person name="Brown R."/>
            <person name="Corton N."/>
            <person name="Harris D."/>
            <person name="Hauser H."/>
            <person name="Gamble J."/>
            <person name="Gilderthorp R."/>
            <person name="McQuillan J."/>
            <person name="Quail M.A."/>
            <person name="Sanders M."/>
            <person name="Van Tonder A."/>
            <person name="Ginger M.L."/>
            <person name="Donelson J.E."/>
            <person name="Field M.C."/>
            <person name="Barry J.D."/>
            <person name="Berriman M."/>
            <person name="Hertz-Fowler C."/>
        </authorList>
    </citation>
    <scope>NUCLEOTIDE SEQUENCE [LARGE SCALE GENOMIC DNA]</scope>
    <source>
        <strain evidence="5">IL3000</strain>
    </source>
</reference>
<dbReference type="AlphaFoldDB" id="F9WB01"/>
<dbReference type="Pfam" id="PF20445">
    <property type="entry name" value="RHS_N"/>
    <property type="match status" value="1"/>
</dbReference>
<evidence type="ECO:0000259" key="1">
    <source>
        <dbReference type="Pfam" id="PF07999"/>
    </source>
</evidence>
<dbReference type="PANTHER" id="PTHR33129">
    <property type="entry name" value="PROTEIN KINASE DOMAIN-CONTAINING PROTEIN-RELATED"/>
    <property type="match status" value="1"/>
</dbReference>
<feature type="domain" description="Retrotransposon hot spot protein N-terminal" evidence="2">
    <location>
        <begin position="206"/>
        <end position="331"/>
    </location>
</feature>
<dbReference type="InterPro" id="IPR006518">
    <property type="entry name" value="Trypano_RHS"/>
</dbReference>
<dbReference type="OMA" id="HEDGNTH"/>
<dbReference type="InterPro" id="IPR046835">
    <property type="entry name" value="RHS_N"/>
</dbReference>
<dbReference type="NCBIfam" id="TIGR01631">
    <property type="entry name" value="Trypano_RHS"/>
    <property type="match status" value="1"/>
</dbReference>
<keyword evidence="5" id="KW-1185">Reference proteome</keyword>
<gene>
    <name evidence="4" type="ORF">TCIL3000_0_50430</name>
</gene>
<evidence type="ECO:0000313" key="5">
    <source>
        <dbReference type="Proteomes" id="UP000000702"/>
    </source>
</evidence>
<dbReference type="VEuPathDB" id="TriTrypDB:TcIL3000_0_50430"/>
<evidence type="ECO:0000313" key="4">
    <source>
        <dbReference type="EMBL" id="CCD14427.1"/>
    </source>
</evidence>
<organism evidence="4 5">
    <name type="scientific">Trypanosoma congolense (strain IL3000)</name>
    <dbReference type="NCBI Taxonomy" id="1068625"/>
    <lineage>
        <taxon>Eukaryota</taxon>
        <taxon>Discoba</taxon>
        <taxon>Euglenozoa</taxon>
        <taxon>Kinetoplastea</taxon>
        <taxon>Metakinetoplastina</taxon>
        <taxon>Trypanosomatida</taxon>
        <taxon>Trypanosomatidae</taxon>
        <taxon>Trypanosoma</taxon>
        <taxon>Nannomonas</taxon>
    </lineage>
</organism>
<name>F9WB01_TRYCI</name>
<evidence type="ECO:0000259" key="2">
    <source>
        <dbReference type="Pfam" id="PF20445"/>
    </source>
</evidence>
<dbReference type="Pfam" id="PF24466">
    <property type="entry name" value="DUF7578"/>
    <property type="match status" value="1"/>
</dbReference>
<proteinExistence type="predicted"/>
<dbReference type="InterPro" id="IPR056000">
    <property type="entry name" value="DUF7578"/>
</dbReference>
<dbReference type="InterPro" id="IPR046836">
    <property type="entry name" value="RHS_C"/>
</dbReference>
<dbReference type="InterPro" id="IPR052980">
    <property type="entry name" value="Crinkler_effector"/>
</dbReference>
<dbReference type="PANTHER" id="PTHR33129:SF3">
    <property type="entry name" value="HOT SPOT (RHS) PROTEIN, PUTATIVE-RELATED"/>
    <property type="match status" value="1"/>
</dbReference>